<feature type="domain" description="N-acetyltransferase" evidence="1">
    <location>
        <begin position="6"/>
        <end position="163"/>
    </location>
</feature>
<accession>A0A9Q9P8I5</accession>
<sequence>MRDPAPVIARATTGDAREIGAFQARCWEQTYRGVVPDAFLDGTAAVDRAARWEARIRTRARSVLVARSRDGTLLGVTSTARSAATVSDLPALELVTLYVDRPAHGTGVAARLLAAAIGDEDAHLLVFAANTRARRFYEKHGFAREGAKTIDPGTGLDEERWVRRRPV</sequence>
<evidence type="ECO:0000259" key="1">
    <source>
        <dbReference type="PROSITE" id="PS51186"/>
    </source>
</evidence>
<organism evidence="2 3">
    <name type="scientific">Curtobacterium poinsettiae</name>
    <dbReference type="NCBI Taxonomy" id="159612"/>
    <lineage>
        <taxon>Bacteria</taxon>
        <taxon>Bacillati</taxon>
        <taxon>Actinomycetota</taxon>
        <taxon>Actinomycetes</taxon>
        <taxon>Micrococcales</taxon>
        <taxon>Microbacteriaceae</taxon>
        <taxon>Curtobacterium</taxon>
    </lineage>
</organism>
<gene>
    <name evidence="2" type="ORF">OE229_04055</name>
</gene>
<dbReference type="AlphaFoldDB" id="A0A9Q9P8I5"/>
<dbReference type="InterPro" id="IPR016181">
    <property type="entry name" value="Acyl_CoA_acyltransferase"/>
</dbReference>
<dbReference type="PROSITE" id="PS51186">
    <property type="entry name" value="GNAT"/>
    <property type="match status" value="1"/>
</dbReference>
<dbReference type="Gene3D" id="3.40.630.30">
    <property type="match status" value="1"/>
</dbReference>
<dbReference type="SUPFAM" id="SSF55729">
    <property type="entry name" value="Acyl-CoA N-acyltransferases (Nat)"/>
    <property type="match status" value="1"/>
</dbReference>
<dbReference type="EMBL" id="CP106879">
    <property type="protein sequence ID" value="UYC81646.1"/>
    <property type="molecule type" value="Genomic_DNA"/>
</dbReference>
<reference evidence="2" key="1">
    <citation type="submission" date="2022-09" db="EMBL/GenBank/DDBJ databases">
        <title>Taxonomy of Curtobacterium flaccumfaciens.</title>
        <authorList>
            <person name="Osdaghi E."/>
            <person name="Taghavi S.M."/>
            <person name="Hamidizade M."/>
            <person name="Abachi H."/>
            <person name="Fazliarab A."/>
            <person name="Baeyen S."/>
            <person name="Portier P."/>
            <person name="Van Vaerenbergh J."/>
            <person name="Jacques M.-A."/>
        </authorList>
    </citation>
    <scope>NUCLEOTIDE SEQUENCE</scope>
    <source>
        <strain evidence="2">AGQB46</strain>
    </source>
</reference>
<name>A0A9Q9P8I5_9MICO</name>
<dbReference type="Proteomes" id="UP001062223">
    <property type="component" value="Chromosome"/>
</dbReference>
<proteinExistence type="predicted"/>
<dbReference type="KEGG" id="cpoi:OE229_04055"/>
<protein>
    <submittedName>
        <fullName evidence="2">GNAT family N-acetyltransferase</fullName>
    </submittedName>
</protein>
<dbReference type="GO" id="GO:0016747">
    <property type="term" value="F:acyltransferase activity, transferring groups other than amino-acyl groups"/>
    <property type="evidence" value="ECO:0007669"/>
    <property type="project" value="InterPro"/>
</dbReference>
<dbReference type="InterPro" id="IPR000182">
    <property type="entry name" value="GNAT_dom"/>
</dbReference>
<dbReference type="RefSeq" id="WP_262139855.1">
    <property type="nucleotide sequence ID" value="NZ_CP106879.1"/>
</dbReference>
<evidence type="ECO:0000313" key="3">
    <source>
        <dbReference type="Proteomes" id="UP001062223"/>
    </source>
</evidence>
<evidence type="ECO:0000313" key="2">
    <source>
        <dbReference type="EMBL" id="UYC81646.1"/>
    </source>
</evidence>
<dbReference type="Pfam" id="PF13673">
    <property type="entry name" value="Acetyltransf_10"/>
    <property type="match status" value="1"/>
</dbReference>